<organism evidence="7 8">
    <name type="scientific">Frateuria aurantia (strain ATCC 33424 / DSM 6220 / KCTC 2777 / LMG 1558 / NBRC 3245 / NCIMB 13370)</name>
    <name type="common">Acetobacter aurantius</name>
    <dbReference type="NCBI Taxonomy" id="767434"/>
    <lineage>
        <taxon>Bacteria</taxon>
        <taxon>Pseudomonadati</taxon>
        <taxon>Pseudomonadota</taxon>
        <taxon>Gammaproteobacteria</taxon>
        <taxon>Lysobacterales</taxon>
        <taxon>Rhodanobacteraceae</taxon>
        <taxon>Frateuria</taxon>
    </lineage>
</organism>
<dbReference type="HOGENOM" id="CLU_020365_1_1_6"/>
<evidence type="ECO:0000256" key="2">
    <source>
        <dbReference type="ARBA" id="ARBA00009840"/>
    </source>
</evidence>
<reference evidence="7" key="1">
    <citation type="submission" date="2012-02" db="EMBL/GenBank/DDBJ databases">
        <title>The complete genome of Frateuria aurantia DSM 6220.</title>
        <authorList>
            <consortium name="US DOE Joint Genome Institute (JGI-PGF)"/>
            <person name="Lucas S."/>
            <person name="Copeland A."/>
            <person name="Lapidus A."/>
            <person name="Glavina del Rio T."/>
            <person name="Dalin E."/>
            <person name="Tice H."/>
            <person name="Bruce D."/>
            <person name="Goodwin L."/>
            <person name="Pitluck S."/>
            <person name="Peters L."/>
            <person name="Ovchinnikova G."/>
            <person name="Teshima H."/>
            <person name="Kyrpides N."/>
            <person name="Mavromatis K."/>
            <person name="Ivanova N."/>
            <person name="Brettin T."/>
            <person name="Detter J.C."/>
            <person name="Han C."/>
            <person name="Larimer F."/>
            <person name="Land M."/>
            <person name="Hauser L."/>
            <person name="Markowitz V."/>
            <person name="Cheng J.-F."/>
            <person name="Hugenholtz P."/>
            <person name="Woyke T."/>
            <person name="Wu D."/>
            <person name="Brambilla E."/>
            <person name="Klenk H.-P."/>
            <person name="Eisen J.A."/>
        </authorList>
    </citation>
    <scope>NUCLEOTIDE SEQUENCE</scope>
    <source>
        <strain evidence="7">DSM 6220</strain>
    </source>
</reference>
<dbReference type="Proteomes" id="UP000005234">
    <property type="component" value="Chromosome"/>
</dbReference>
<sequence length="479" mass="53369">MNILVVTLLAAVALLATGLALWLMLKRNEYGADDAVLARLDNLASDQRHLRDALATELRAGRSELAEVLHAFRQPLVEQLATAGAAQQRHSEVFGLRLEQLTRRVDESLQALAERQEETARKNRHEAGQALARLGEQQQQRLHEVRQTLEQQLTRLQNDNAARLEQMRVTVDEKLQSTLETRLGQSFQLVSDRLEAVQRGLGEMQQLATGVGDLKRVLSNVKTRGIFGEVQLAALLEQILVPEQYAANVATVPGSSERVEFAIRLPGSDERQPVWLPIDAKFPLEDYQRLLDAQEAADAEAAAEAGRRLELRVREEAKRIHGKYIAPPHTTDFGLLFLPTEGLYAEVIRRPGLSEWLQREQRISIAGPSTLTALLNSLQMGFRTLAIEKRSSEVWQLLGAVKTEFHKFASILEKAEKQLNTVSRSIGDAGKKTRTIERRLRSVESMGSEQAQHWLGGLSLDDIGDDEPPETSAPAAPQT</sequence>
<comment type="function">
    <text evidence="1">Involved in DNA recombination.</text>
</comment>
<feature type="region of interest" description="Disordered" evidence="6">
    <location>
        <begin position="457"/>
        <end position="479"/>
    </location>
</feature>
<evidence type="ECO:0000256" key="6">
    <source>
        <dbReference type="SAM" id="MobiDB-lite"/>
    </source>
</evidence>
<evidence type="ECO:0000256" key="4">
    <source>
        <dbReference type="ARBA" id="ARBA00023172"/>
    </source>
</evidence>
<keyword evidence="8" id="KW-1185">Reference proteome</keyword>
<dbReference type="eggNOG" id="COG1322">
    <property type="taxonomic scope" value="Bacteria"/>
</dbReference>
<dbReference type="STRING" id="767434.Fraau_2965"/>
<proteinExistence type="inferred from homology"/>
<gene>
    <name evidence="7" type="ordered locus">Fraau_2965</name>
</gene>
<dbReference type="PANTHER" id="PTHR30563:SF0">
    <property type="entry name" value="DNA RECOMBINATION PROTEIN RMUC"/>
    <property type="match status" value="1"/>
</dbReference>
<dbReference type="EMBL" id="CP003350">
    <property type="protein sequence ID" value="AFC87295.1"/>
    <property type="molecule type" value="Genomic_DNA"/>
</dbReference>
<dbReference type="Pfam" id="PF02646">
    <property type="entry name" value="RmuC"/>
    <property type="match status" value="1"/>
</dbReference>
<evidence type="ECO:0000256" key="5">
    <source>
        <dbReference type="SAM" id="Coils"/>
    </source>
</evidence>
<protein>
    <recommendedName>
        <fullName evidence="9">DNA recombination protein RmuC</fullName>
    </recommendedName>
</protein>
<evidence type="ECO:0000313" key="8">
    <source>
        <dbReference type="Proteomes" id="UP000005234"/>
    </source>
</evidence>
<dbReference type="GO" id="GO:0006310">
    <property type="term" value="P:DNA recombination"/>
    <property type="evidence" value="ECO:0007669"/>
    <property type="project" value="UniProtKB-KW"/>
</dbReference>
<evidence type="ECO:0000256" key="1">
    <source>
        <dbReference type="ARBA" id="ARBA00003416"/>
    </source>
</evidence>
<keyword evidence="4" id="KW-0233">DNA recombination</keyword>
<comment type="similarity">
    <text evidence="2">Belongs to the RmuC family.</text>
</comment>
<dbReference type="OrthoDB" id="9765111at2"/>
<keyword evidence="3 5" id="KW-0175">Coiled coil</keyword>
<evidence type="ECO:0000313" key="7">
    <source>
        <dbReference type="EMBL" id="AFC87295.1"/>
    </source>
</evidence>
<name>H8L2T9_FRAAD</name>
<dbReference type="KEGG" id="fau:Fraau_2965"/>
<dbReference type="RefSeq" id="WP_014404298.1">
    <property type="nucleotide sequence ID" value="NC_017033.1"/>
</dbReference>
<dbReference type="InterPro" id="IPR003798">
    <property type="entry name" value="DNA_recombination_RmuC"/>
</dbReference>
<evidence type="ECO:0000256" key="3">
    <source>
        <dbReference type="ARBA" id="ARBA00023054"/>
    </source>
</evidence>
<evidence type="ECO:0008006" key="9">
    <source>
        <dbReference type="Google" id="ProtNLM"/>
    </source>
</evidence>
<accession>H8L2T9</accession>
<dbReference type="PANTHER" id="PTHR30563">
    <property type="entry name" value="DNA RECOMBINATION PROTEIN RMUC"/>
    <property type="match status" value="1"/>
</dbReference>
<dbReference type="AlphaFoldDB" id="H8L2T9"/>
<feature type="coiled-coil region" evidence="5">
    <location>
        <begin position="98"/>
        <end position="166"/>
    </location>
</feature>